<proteinExistence type="predicted"/>
<dbReference type="EMBL" id="CAJJDP010000089">
    <property type="protein sequence ID" value="CAD8187302.1"/>
    <property type="molecule type" value="Genomic_DNA"/>
</dbReference>
<evidence type="ECO:0000313" key="2">
    <source>
        <dbReference type="Proteomes" id="UP000683925"/>
    </source>
</evidence>
<reference evidence="1" key="1">
    <citation type="submission" date="2021-01" db="EMBL/GenBank/DDBJ databases">
        <authorList>
            <consortium name="Genoscope - CEA"/>
            <person name="William W."/>
        </authorList>
    </citation>
    <scope>NUCLEOTIDE SEQUENCE</scope>
</reference>
<comment type="caution">
    <text evidence="1">The sequence shown here is derived from an EMBL/GenBank/DDBJ whole genome shotgun (WGS) entry which is preliminary data.</text>
</comment>
<organism evidence="1 2">
    <name type="scientific">Paramecium octaurelia</name>
    <dbReference type="NCBI Taxonomy" id="43137"/>
    <lineage>
        <taxon>Eukaryota</taxon>
        <taxon>Sar</taxon>
        <taxon>Alveolata</taxon>
        <taxon>Ciliophora</taxon>
        <taxon>Intramacronucleata</taxon>
        <taxon>Oligohymenophorea</taxon>
        <taxon>Peniculida</taxon>
        <taxon>Parameciidae</taxon>
        <taxon>Paramecium</taxon>
    </lineage>
</organism>
<dbReference type="Proteomes" id="UP000683925">
    <property type="component" value="Unassembled WGS sequence"/>
</dbReference>
<gene>
    <name evidence="1" type="ORF">POCTA_138.1.T0900024</name>
</gene>
<dbReference type="AlphaFoldDB" id="A0A8S1WF65"/>
<evidence type="ECO:0000313" key="1">
    <source>
        <dbReference type="EMBL" id="CAD8187302.1"/>
    </source>
</evidence>
<dbReference type="OrthoDB" id="316079at2759"/>
<keyword evidence="2" id="KW-1185">Reference proteome</keyword>
<dbReference type="OMA" id="TERCKTM"/>
<name>A0A8S1WF65_PAROT</name>
<protein>
    <submittedName>
        <fullName evidence="1">Uncharacterized protein</fullName>
    </submittedName>
</protein>
<sequence length="280" mass="33046">MYLSSIYAILDQIPLKTYQYKTNLSHVLPGIICIIKSGSVVLQSSQGPFHKQFLIITEKDIFGESHFVDEDSKINLKKSIIHQKYYEAICNSQVVELYLLNVSELIHTINSQQLRLFLQKKFRQRIIQLRQSVEQNQSFSKPLQQQQQIQSQQRLRTKTQTSDSQYEQLKQKETAAIDKVKEVVKNMNFSYSRTRNYFASKLGAGNIMFHKAFMYEYTPHYTKKQRQSSLSTAVKQKLSQRTERCKTMSNIEMRTTMLQNSFCRYQFEQKEKQSKQNIFD</sequence>
<accession>A0A8S1WF65</accession>